<dbReference type="Proteomes" id="UP001595699">
    <property type="component" value="Unassembled WGS sequence"/>
</dbReference>
<keyword evidence="6" id="KW-1185">Reference proteome</keyword>
<dbReference type="SUPFAM" id="SSF55729">
    <property type="entry name" value="Acyl-CoA N-acyltransferases (Nat)"/>
    <property type="match status" value="1"/>
</dbReference>
<evidence type="ECO:0000259" key="4">
    <source>
        <dbReference type="PROSITE" id="PS51186"/>
    </source>
</evidence>
<evidence type="ECO:0000256" key="3">
    <source>
        <dbReference type="ARBA" id="ARBA00038502"/>
    </source>
</evidence>
<protein>
    <submittedName>
        <fullName evidence="5">GNAT family N-acetyltransferase</fullName>
        <ecNumber evidence="5">2.3.-.-</ecNumber>
    </submittedName>
</protein>
<feature type="domain" description="N-acetyltransferase" evidence="4">
    <location>
        <begin position="3"/>
        <end position="163"/>
    </location>
</feature>
<dbReference type="EMBL" id="JBHRZH010000036">
    <property type="protein sequence ID" value="MFC3765217.1"/>
    <property type="molecule type" value="Genomic_DNA"/>
</dbReference>
<dbReference type="PANTHER" id="PTHR43792">
    <property type="entry name" value="GNAT FAMILY, PUTATIVE (AFU_ORTHOLOGUE AFUA_3G00765)-RELATED-RELATED"/>
    <property type="match status" value="1"/>
</dbReference>
<sequence>MTIALRPLAVSDWEAVHSWAQLEESCRYQAWGPNTPEETRAYVEAAVAAWSQSRFIHAILEDSQVIGTAELKLSGGRTGEIAYLVHPARWGRGIATSAARLLLELGFGSHQLHRIFATCDPRNEASGRVLTKLGMTYEGRMRETLWIRDGWRDSDLYAILESD</sequence>
<dbReference type="Gene3D" id="3.40.630.30">
    <property type="match status" value="1"/>
</dbReference>
<dbReference type="GO" id="GO:0016746">
    <property type="term" value="F:acyltransferase activity"/>
    <property type="evidence" value="ECO:0007669"/>
    <property type="project" value="UniProtKB-KW"/>
</dbReference>
<proteinExistence type="inferred from homology"/>
<name>A0ABV7YJQ8_9ACTN</name>
<dbReference type="EC" id="2.3.-.-" evidence="5"/>
<dbReference type="PANTHER" id="PTHR43792:SF8">
    <property type="entry name" value="[RIBOSOMAL PROTEIN US5]-ALANINE N-ACETYLTRANSFERASE"/>
    <property type="match status" value="1"/>
</dbReference>
<dbReference type="InterPro" id="IPR016181">
    <property type="entry name" value="Acyl_CoA_acyltransferase"/>
</dbReference>
<evidence type="ECO:0000256" key="2">
    <source>
        <dbReference type="ARBA" id="ARBA00023315"/>
    </source>
</evidence>
<evidence type="ECO:0000313" key="5">
    <source>
        <dbReference type="EMBL" id="MFC3765217.1"/>
    </source>
</evidence>
<dbReference type="InterPro" id="IPR000182">
    <property type="entry name" value="GNAT_dom"/>
</dbReference>
<evidence type="ECO:0000313" key="6">
    <source>
        <dbReference type="Proteomes" id="UP001595699"/>
    </source>
</evidence>
<keyword evidence="1 5" id="KW-0808">Transferase</keyword>
<comment type="caution">
    <text evidence="5">The sequence shown here is derived from an EMBL/GenBank/DDBJ whole genome shotgun (WGS) entry which is preliminary data.</text>
</comment>
<comment type="similarity">
    <text evidence="3">Belongs to the acetyltransferase family. RimJ subfamily.</text>
</comment>
<keyword evidence="2 5" id="KW-0012">Acyltransferase</keyword>
<dbReference type="PROSITE" id="PS51186">
    <property type="entry name" value="GNAT"/>
    <property type="match status" value="1"/>
</dbReference>
<dbReference type="InterPro" id="IPR051531">
    <property type="entry name" value="N-acetyltransferase"/>
</dbReference>
<gene>
    <name evidence="5" type="ORF">ACFOUW_30585</name>
</gene>
<accession>A0ABV7YJQ8</accession>
<dbReference type="RefSeq" id="WP_205119085.1">
    <property type="nucleotide sequence ID" value="NZ_JAFBCM010000001.1"/>
</dbReference>
<dbReference type="Pfam" id="PF13302">
    <property type="entry name" value="Acetyltransf_3"/>
    <property type="match status" value="1"/>
</dbReference>
<organism evidence="5 6">
    <name type="scientific">Tenggerimyces flavus</name>
    <dbReference type="NCBI Taxonomy" id="1708749"/>
    <lineage>
        <taxon>Bacteria</taxon>
        <taxon>Bacillati</taxon>
        <taxon>Actinomycetota</taxon>
        <taxon>Actinomycetes</taxon>
        <taxon>Propionibacteriales</taxon>
        <taxon>Nocardioidaceae</taxon>
        <taxon>Tenggerimyces</taxon>
    </lineage>
</organism>
<evidence type="ECO:0000256" key="1">
    <source>
        <dbReference type="ARBA" id="ARBA00022679"/>
    </source>
</evidence>
<reference evidence="6" key="1">
    <citation type="journal article" date="2019" name="Int. J. Syst. Evol. Microbiol.">
        <title>The Global Catalogue of Microorganisms (GCM) 10K type strain sequencing project: providing services to taxonomists for standard genome sequencing and annotation.</title>
        <authorList>
            <consortium name="The Broad Institute Genomics Platform"/>
            <consortium name="The Broad Institute Genome Sequencing Center for Infectious Disease"/>
            <person name="Wu L."/>
            <person name="Ma J."/>
        </authorList>
    </citation>
    <scope>NUCLEOTIDE SEQUENCE [LARGE SCALE GENOMIC DNA]</scope>
    <source>
        <strain evidence="6">CGMCC 4.7241</strain>
    </source>
</reference>